<accession>A0A8H4NMU9</accession>
<feature type="region of interest" description="Disordered" evidence="1">
    <location>
        <begin position="45"/>
        <end position="82"/>
    </location>
</feature>
<organism evidence="2 3">
    <name type="scientific">Fusarium austroafricanum</name>
    <dbReference type="NCBI Taxonomy" id="2364996"/>
    <lineage>
        <taxon>Eukaryota</taxon>
        <taxon>Fungi</taxon>
        <taxon>Dikarya</taxon>
        <taxon>Ascomycota</taxon>
        <taxon>Pezizomycotina</taxon>
        <taxon>Sordariomycetes</taxon>
        <taxon>Hypocreomycetidae</taxon>
        <taxon>Hypocreales</taxon>
        <taxon>Nectriaceae</taxon>
        <taxon>Fusarium</taxon>
        <taxon>Fusarium concolor species complex</taxon>
    </lineage>
</organism>
<dbReference type="EMBL" id="JAADJG010000556">
    <property type="protein sequence ID" value="KAF4444254.1"/>
    <property type="molecule type" value="Genomic_DNA"/>
</dbReference>
<keyword evidence="3" id="KW-1185">Reference proteome</keyword>
<proteinExistence type="predicted"/>
<evidence type="ECO:0000313" key="3">
    <source>
        <dbReference type="Proteomes" id="UP000605986"/>
    </source>
</evidence>
<dbReference type="AlphaFoldDB" id="A0A8H4NMU9"/>
<evidence type="ECO:0000256" key="1">
    <source>
        <dbReference type="SAM" id="MobiDB-lite"/>
    </source>
</evidence>
<reference evidence="2" key="1">
    <citation type="submission" date="2020-01" db="EMBL/GenBank/DDBJ databases">
        <title>Identification and distribution of gene clusters putatively required for synthesis of sphingolipid metabolism inhibitors in phylogenetically diverse species of the filamentous fungus Fusarium.</title>
        <authorList>
            <person name="Kim H.-S."/>
            <person name="Busman M."/>
            <person name="Brown D.W."/>
            <person name="Divon H."/>
            <person name="Uhlig S."/>
            <person name="Proctor R.H."/>
        </authorList>
    </citation>
    <scope>NUCLEOTIDE SEQUENCE</scope>
    <source>
        <strain evidence="2">NRRL 53441</strain>
    </source>
</reference>
<sequence length="131" mass="14391">MSDAAMTADPSGLGSTAKALGMHSRWTDIATFVQFHAKEETCFRPNQYGSASSGPGWRITESKKGKAQSGQMEHVKSEPDNAVGDRAWAQNLRISRALNIKDCRPLSNAGTVTENLIFRYRIFSQLLISKS</sequence>
<evidence type="ECO:0000313" key="2">
    <source>
        <dbReference type="EMBL" id="KAF4444254.1"/>
    </source>
</evidence>
<name>A0A8H4NMU9_9HYPO</name>
<gene>
    <name evidence="2" type="ORF">F53441_11198</name>
</gene>
<protein>
    <submittedName>
        <fullName evidence="2">Uncharacterized protein</fullName>
    </submittedName>
</protein>
<comment type="caution">
    <text evidence="2">The sequence shown here is derived from an EMBL/GenBank/DDBJ whole genome shotgun (WGS) entry which is preliminary data.</text>
</comment>
<dbReference type="Proteomes" id="UP000605986">
    <property type="component" value="Unassembled WGS sequence"/>
</dbReference>